<comment type="miscellaneous">
    <text evidence="1">The sequence shown here is derived from an EMBL/GenBank/DDBJ third party annotation (TPA) entry.</text>
</comment>
<dbReference type="EMBL" id="HE613800">
    <property type="protein sequence ID" value="CCE70997.1"/>
    <property type="molecule type" value="Genomic_DNA"/>
</dbReference>
<evidence type="ECO:0000313" key="2">
    <source>
        <dbReference type="Proteomes" id="UP000009139"/>
    </source>
</evidence>
<dbReference type="AlphaFoldDB" id="G8ZIW4"/>
<proteinExistence type="predicted"/>
<accession>G8ZIW4</accession>
<dbReference type="OrthoDB" id="101914at2157"/>
<name>G8ZIW4_PYRAB</name>
<reference evidence="1 2" key="1">
    <citation type="journal article" date="2012" name="Curr. Microbiol.">
        <title>Re-annotation of two hyperthermophilic archaea Pyrococcus abyssi GE5 and Pyrococcus furiosus DSM 3638.</title>
        <authorList>
            <person name="Gao J."/>
            <person name="Wang J."/>
        </authorList>
    </citation>
    <scope>GENOME REANNOTATION</scope>
    <source>
        <strain evidence="2">GE5 / Orsay</strain>
    </source>
</reference>
<dbReference type="RefSeq" id="WP_048147073.1">
    <property type="nucleotide sequence ID" value="NC_000868.1"/>
</dbReference>
<dbReference type="Proteomes" id="UP000009139">
    <property type="component" value="Chromosome"/>
</dbReference>
<gene>
    <name evidence="1" type="ordered locus">PAB2376.1n</name>
</gene>
<protein>
    <submittedName>
        <fullName evidence="1">Uncharacterized protein</fullName>
    </submittedName>
</protein>
<evidence type="ECO:0000313" key="1">
    <source>
        <dbReference type="EMBL" id="CCE70997.1"/>
    </source>
</evidence>
<organism evidence="1 2">
    <name type="scientific">Pyrococcus abyssi (strain GE5 / Orsay)</name>
    <dbReference type="NCBI Taxonomy" id="272844"/>
    <lineage>
        <taxon>Archaea</taxon>
        <taxon>Methanobacteriati</taxon>
        <taxon>Methanobacteriota</taxon>
        <taxon>Thermococci</taxon>
        <taxon>Thermococcales</taxon>
        <taxon>Thermococcaceae</taxon>
        <taxon>Pyrococcus</taxon>
    </lineage>
</organism>
<sequence length="72" mass="8400">MKTIAVDESTWKKIKMLKDKLEAKSYDEVLQKLIETWHLVELDKKVDKVVVKEEEAETLLSVLNKIKKKGES</sequence>